<dbReference type="Proteomes" id="UP000031397">
    <property type="component" value="Unassembled WGS sequence"/>
</dbReference>
<dbReference type="RefSeq" id="WP_039145022.1">
    <property type="nucleotide sequence ID" value="NZ_JOJZ01000024.1"/>
</dbReference>
<name>A0A0C1LWW0_9LACO</name>
<dbReference type="PIRSF" id="PIRSF033111">
    <property type="entry name" value="UCP033111"/>
    <property type="match status" value="1"/>
</dbReference>
<protein>
    <submittedName>
        <fullName evidence="3">Putative membrane-bound protein conserved in bacteria</fullName>
    </submittedName>
</protein>
<evidence type="ECO:0000313" key="4">
    <source>
        <dbReference type="Proteomes" id="UP000031397"/>
    </source>
</evidence>
<keyword evidence="2" id="KW-0472">Membrane</keyword>
<dbReference type="GeneID" id="74913887"/>
<dbReference type="AlphaFoldDB" id="A0A0C1LWW0"/>
<dbReference type="EMBL" id="JOJZ01000024">
    <property type="protein sequence ID" value="KID41080.1"/>
    <property type="molecule type" value="Genomic_DNA"/>
</dbReference>
<feature type="transmembrane region" description="Helical" evidence="2">
    <location>
        <begin position="210"/>
        <end position="230"/>
    </location>
</feature>
<keyword evidence="4" id="KW-1185">Reference proteome</keyword>
<sequence>MSEEDNRKRNAKAKQHQHHSNTKIAEREQFDHVGLTKRNAEYMYKFKQELSETKLEPEKQATKISEMVDELKKAQKRGVTAKNLYGTVTQKVELTVHPPKKPQKLTPMTYVIDATYNFLWFLVLFCFLYAAMFFINSSQASKGGVMGITGIIVSSIVAGAGMPLMTNLFAPGVKHKYNGIIRALMMVLLFAIWMLVFFGGTYIPRIINPITGPIVDAVIGVIGIAGILYMRHRFPITNGLFTGNRN</sequence>
<proteinExistence type="predicted"/>
<evidence type="ECO:0000256" key="1">
    <source>
        <dbReference type="SAM" id="MobiDB-lite"/>
    </source>
</evidence>
<comment type="caution">
    <text evidence="3">The sequence shown here is derived from an EMBL/GenBank/DDBJ whole genome shotgun (WGS) entry which is preliminary data.</text>
</comment>
<feature type="compositionally biased region" description="Basic residues" evidence="1">
    <location>
        <begin position="9"/>
        <end position="21"/>
    </location>
</feature>
<organism evidence="3 4">
    <name type="scientific">Fructilactobacillus fructivorans</name>
    <dbReference type="NCBI Taxonomy" id="1614"/>
    <lineage>
        <taxon>Bacteria</taxon>
        <taxon>Bacillati</taxon>
        <taxon>Bacillota</taxon>
        <taxon>Bacilli</taxon>
        <taxon>Lactobacillales</taxon>
        <taxon>Lactobacillaceae</taxon>
        <taxon>Fructilactobacillus</taxon>
    </lineage>
</organism>
<accession>A0A0C1LWW0</accession>
<feature type="transmembrane region" description="Helical" evidence="2">
    <location>
        <begin position="147"/>
        <end position="169"/>
    </location>
</feature>
<dbReference type="OrthoDB" id="2143285at2"/>
<gene>
    <name evidence="3" type="ORF">LfDm3_1226</name>
</gene>
<evidence type="ECO:0000256" key="2">
    <source>
        <dbReference type="SAM" id="Phobius"/>
    </source>
</evidence>
<feature type="transmembrane region" description="Helical" evidence="2">
    <location>
        <begin position="181"/>
        <end position="204"/>
    </location>
</feature>
<dbReference type="PATRIC" id="fig|1614.7.peg.1165"/>
<dbReference type="Pfam" id="PF06570">
    <property type="entry name" value="DUF1129"/>
    <property type="match status" value="1"/>
</dbReference>
<keyword evidence="2" id="KW-1133">Transmembrane helix</keyword>
<reference evidence="3 4" key="1">
    <citation type="submission" date="2014-06" db="EMBL/GenBank/DDBJ databases">
        <title>Functional and comparative genomic analyses of the Drosophila gut microbiota identify candidate symbiosis factors.</title>
        <authorList>
            <person name="Newell P.D."/>
            <person name="Chaston J.M."/>
            <person name="Douglas A.E."/>
        </authorList>
    </citation>
    <scope>NUCLEOTIDE SEQUENCE [LARGE SCALE GENOMIC DNA]</scope>
    <source>
        <strain evidence="3 4">DmCS_002</strain>
    </source>
</reference>
<feature type="transmembrane region" description="Helical" evidence="2">
    <location>
        <begin position="110"/>
        <end position="135"/>
    </location>
</feature>
<evidence type="ECO:0000313" key="3">
    <source>
        <dbReference type="EMBL" id="KID41080.1"/>
    </source>
</evidence>
<dbReference type="InterPro" id="IPR009214">
    <property type="entry name" value="DUF1129"/>
</dbReference>
<feature type="region of interest" description="Disordered" evidence="1">
    <location>
        <begin position="1"/>
        <end position="28"/>
    </location>
</feature>
<keyword evidence="2" id="KW-0812">Transmembrane</keyword>